<accession>A0ABW3PZ95</accession>
<evidence type="ECO:0000313" key="1">
    <source>
        <dbReference type="EMBL" id="MFD1139772.1"/>
    </source>
</evidence>
<gene>
    <name evidence="1" type="ORF">ACFQ4C_01565</name>
</gene>
<evidence type="ECO:0000313" key="2">
    <source>
        <dbReference type="Proteomes" id="UP001597116"/>
    </source>
</evidence>
<dbReference type="Proteomes" id="UP001597116">
    <property type="component" value="Unassembled WGS sequence"/>
</dbReference>
<name>A0ABW3PZ95_9BACT</name>
<dbReference type="EMBL" id="JBHTLP010000001">
    <property type="protein sequence ID" value="MFD1139772.1"/>
    <property type="molecule type" value="Genomic_DNA"/>
</dbReference>
<keyword evidence="2" id="KW-1185">Reference proteome</keyword>
<proteinExistence type="predicted"/>
<comment type="caution">
    <text evidence="1">The sequence shown here is derived from an EMBL/GenBank/DDBJ whole genome shotgun (WGS) entry which is preliminary data.</text>
</comment>
<reference evidence="2" key="1">
    <citation type="journal article" date="2019" name="Int. J. Syst. Evol. Microbiol.">
        <title>The Global Catalogue of Microorganisms (GCM) 10K type strain sequencing project: providing services to taxonomists for standard genome sequencing and annotation.</title>
        <authorList>
            <consortium name="The Broad Institute Genomics Platform"/>
            <consortium name="The Broad Institute Genome Sequencing Center for Infectious Disease"/>
            <person name="Wu L."/>
            <person name="Ma J."/>
        </authorList>
    </citation>
    <scope>NUCLEOTIDE SEQUENCE [LARGE SCALE GENOMIC DNA]</scope>
    <source>
        <strain evidence="2">CCUG 55608</strain>
    </source>
</reference>
<organism evidence="1 2">
    <name type="scientific">Larkinella insperata</name>
    <dbReference type="NCBI Taxonomy" id="332158"/>
    <lineage>
        <taxon>Bacteria</taxon>
        <taxon>Pseudomonadati</taxon>
        <taxon>Bacteroidota</taxon>
        <taxon>Cytophagia</taxon>
        <taxon>Cytophagales</taxon>
        <taxon>Spirosomataceae</taxon>
        <taxon>Larkinella</taxon>
    </lineage>
</organism>
<sequence length="84" mass="9425">MLLHITFVTPLGDLRTFSVYANEFEQQLEVLNSFVAYGFPVQSAQLTTLNGEVTMLPVEAFDGTSIIEHLSKLEKTYKLILKSS</sequence>
<protein>
    <submittedName>
        <fullName evidence="1">Uncharacterized protein</fullName>
    </submittedName>
</protein>